<dbReference type="Proteomes" id="UP001524473">
    <property type="component" value="Unassembled WGS sequence"/>
</dbReference>
<dbReference type="InterPro" id="IPR014535">
    <property type="entry name" value="Hpre_diP_synt_I"/>
</dbReference>
<proteinExistence type="predicted"/>
<organism evidence="2 3">
    <name type="scientific">Neglectibacter timonensis</name>
    <dbReference type="NCBI Taxonomy" id="1776382"/>
    <lineage>
        <taxon>Bacteria</taxon>
        <taxon>Bacillati</taxon>
        <taxon>Bacillota</taxon>
        <taxon>Clostridia</taxon>
        <taxon>Eubacteriales</taxon>
        <taxon>Oscillospiraceae</taxon>
        <taxon>Neglectibacter</taxon>
    </lineage>
</organism>
<sequence length="169" mass="17453">MKKASGRVAFTGLLAALALSFSFLEGLIPPIPVLPPGAKLGLSNIVVLYAAGSLGLPAALFLACLKGGFALLTRGVTAGLLSISGGVLSALVMWLLLQKTRASLSLVGVCGALSHNAAQLCAAWLLTSAAVVFYLPFLVLFGVLTGLLTGLVLKLTLPPLQRIERYLLQ</sequence>
<gene>
    <name evidence="2" type="ORF">NE695_03145</name>
</gene>
<dbReference type="InterPro" id="IPR010898">
    <property type="entry name" value="Hpre_diP_synth_I"/>
</dbReference>
<dbReference type="Gene3D" id="1.10.1760.20">
    <property type="match status" value="1"/>
</dbReference>
<dbReference type="PIRSF" id="PIRSF027391">
    <property type="entry name" value="Hpre_diP_synt_I"/>
    <property type="match status" value="1"/>
</dbReference>
<dbReference type="EMBL" id="JANFZH010000005">
    <property type="protein sequence ID" value="MCQ4838909.1"/>
    <property type="molecule type" value="Genomic_DNA"/>
</dbReference>
<dbReference type="Pfam" id="PF07456">
    <property type="entry name" value="Hpre_diP_synt_I"/>
    <property type="match status" value="1"/>
</dbReference>
<keyword evidence="3" id="KW-1185">Reference proteome</keyword>
<name>A0ABT1RW66_9FIRM</name>
<keyword evidence="1" id="KW-1133">Transmembrane helix</keyword>
<evidence type="ECO:0000313" key="2">
    <source>
        <dbReference type="EMBL" id="MCQ4838909.1"/>
    </source>
</evidence>
<evidence type="ECO:0000256" key="1">
    <source>
        <dbReference type="SAM" id="Phobius"/>
    </source>
</evidence>
<accession>A0ABT1RW66</accession>
<feature type="transmembrane region" description="Helical" evidence="1">
    <location>
        <begin position="133"/>
        <end position="157"/>
    </location>
</feature>
<dbReference type="RefSeq" id="WP_066862247.1">
    <property type="nucleotide sequence ID" value="NZ_CABKVV010000012.1"/>
</dbReference>
<feature type="transmembrane region" description="Helical" evidence="1">
    <location>
        <begin position="76"/>
        <end position="97"/>
    </location>
</feature>
<keyword evidence="1" id="KW-0472">Membrane</keyword>
<comment type="caution">
    <text evidence="2">The sequence shown here is derived from an EMBL/GenBank/DDBJ whole genome shotgun (WGS) entry which is preliminary data.</text>
</comment>
<reference evidence="2 3" key="1">
    <citation type="submission" date="2022-06" db="EMBL/GenBank/DDBJ databases">
        <title>Isolation of gut microbiota from human fecal samples.</title>
        <authorList>
            <person name="Pamer E.G."/>
            <person name="Barat B."/>
            <person name="Waligurski E."/>
            <person name="Medina S."/>
            <person name="Paddock L."/>
            <person name="Mostad J."/>
        </authorList>
    </citation>
    <scope>NUCLEOTIDE SEQUENCE [LARGE SCALE GENOMIC DNA]</scope>
    <source>
        <strain evidence="2 3">DFI.9.73</strain>
    </source>
</reference>
<keyword evidence="1" id="KW-0812">Transmembrane</keyword>
<evidence type="ECO:0000313" key="3">
    <source>
        <dbReference type="Proteomes" id="UP001524473"/>
    </source>
</evidence>
<dbReference type="GeneID" id="90531828"/>
<protein>
    <submittedName>
        <fullName evidence="2">Gx transporter family protein</fullName>
    </submittedName>
</protein>
<feature type="transmembrane region" description="Helical" evidence="1">
    <location>
        <begin position="40"/>
        <end position="64"/>
    </location>
</feature>